<dbReference type="InterPro" id="IPR050743">
    <property type="entry name" value="2-oxoacid_DH_E2_comp"/>
</dbReference>
<dbReference type="InterPro" id="IPR003016">
    <property type="entry name" value="2-oxoA_DH_lipoyl-BS"/>
</dbReference>
<dbReference type="InterPro" id="IPR023213">
    <property type="entry name" value="CAT-like_dom_sf"/>
</dbReference>
<keyword evidence="4" id="KW-0677">Repeat</keyword>
<dbReference type="InterPro" id="IPR036625">
    <property type="entry name" value="E3-bd_dom_sf"/>
</dbReference>
<dbReference type="CDD" id="cd06849">
    <property type="entry name" value="lipoyl_domain"/>
    <property type="match status" value="2"/>
</dbReference>
<dbReference type="SUPFAM" id="SSF51230">
    <property type="entry name" value="Single hybrid motif"/>
    <property type="match status" value="2"/>
</dbReference>
<dbReference type="Pfam" id="PF00198">
    <property type="entry name" value="2-oxoacid_dh"/>
    <property type="match status" value="1"/>
</dbReference>
<dbReference type="FunFam" id="2.40.50.100:FF:000009">
    <property type="entry name" value="Acetyltransferase component of pyruvate dehydrogenase complex"/>
    <property type="match status" value="2"/>
</dbReference>
<keyword evidence="13" id="KW-0670">Pyruvate</keyword>
<dbReference type="AlphaFoldDB" id="A0A0W1A156"/>
<dbReference type="Gene3D" id="2.40.50.100">
    <property type="match status" value="2"/>
</dbReference>
<dbReference type="GO" id="GO:0031405">
    <property type="term" value="F:lipoic acid binding"/>
    <property type="evidence" value="ECO:0007669"/>
    <property type="project" value="TreeGrafter"/>
</dbReference>
<dbReference type="EC" id="2.3.1.12" evidence="9"/>
<dbReference type="GO" id="GO:0005737">
    <property type="term" value="C:cytoplasm"/>
    <property type="evidence" value="ECO:0007669"/>
    <property type="project" value="TreeGrafter"/>
</dbReference>
<dbReference type="EMBL" id="LNZB01000060">
    <property type="protein sequence ID" value="KTD75095.1"/>
    <property type="molecule type" value="Genomic_DNA"/>
</dbReference>
<dbReference type="Pfam" id="PF00364">
    <property type="entry name" value="Biotin_lipoyl"/>
    <property type="match status" value="2"/>
</dbReference>
<sequence length="535" mass="57919">MTNEIEVKIPDIGGATQVDVIEILVKKGDKISIDTPLITLESDKASMEIPSPIDGVVSNIQVQVGSKVSEGDTILLVSVEQAEASTEQNQKEELTAVEPSKEPKVEQTLSGSDTAPTIIEVPIPDIGGATDVDVIDILVKPGLSIEKDQALITLEGDKATMDIPSPYPGLVKELKIKLGDKVSQGTPILMLETTQSQAPVIQSKEDTRPKEITPVAIEAPKSLEKEMKVEQPTEGSGIILSAGPAVRRMARELGVNLALVHGSGRKSRITKEDVQDYVKQRMQDKPASSYFTMPSNQAIDFSKFGMIETKPLNKIKKLTGVNVHRSWVTIPHVTQFDEADITELESFRKSESESAAHAGYKLTLLAFVCSVVSKALQVYPQFNSSLDPTGENLIFKKYCNIGIAVDTPNGLVVPVIKDVDKLTVANIAQEMARLSTKAREKGLTPVDMSGGCFTISSLGGIGGTAFTPIVNSPEVAILGLSRSSIKPIYDGKEFKPRLMLPLSLSYDHRVIDGAEAARFSRFICECLSDIRRVLL</sequence>
<dbReference type="InterPro" id="IPR006256">
    <property type="entry name" value="AcTrfase_Pyrv_DH_cplx"/>
</dbReference>
<evidence type="ECO:0000256" key="1">
    <source>
        <dbReference type="ARBA" id="ARBA00007317"/>
    </source>
</evidence>
<feature type="domain" description="Lipoyl-binding" evidence="11">
    <location>
        <begin position="4"/>
        <end position="78"/>
    </location>
</feature>
<evidence type="ECO:0000259" key="12">
    <source>
        <dbReference type="PROSITE" id="PS51826"/>
    </source>
</evidence>
<evidence type="ECO:0000256" key="6">
    <source>
        <dbReference type="ARBA" id="ARBA00023315"/>
    </source>
</evidence>
<proteinExistence type="inferred from homology"/>
<evidence type="ECO:0000259" key="11">
    <source>
        <dbReference type="PROSITE" id="PS50968"/>
    </source>
</evidence>
<feature type="domain" description="Peripheral subunit-binding (PSBD)" evidence="12">
    <location>
        <begin position="241"/>
        <end position="278"/>
    </location>
</feature>
<comment type="caution">
    <text evidence="13">The sequence shown here is derived from an EMBL/GenBank/DDBJ whole genome shotgun (WGS) entry which is preliminary data.</text>
</comment>
<dbReference type="Pfam" id="PF02817">
    <property type="entry name" value="E3_binding"/>
    <property type="match status" value="1"/>
</dbReference>
<comment type="similarity">
    <text evidence="1 9">Belongs to the 2-oxoacid dehydrogenase family.</text>
</comment>
<keyword evidence="14" id="KW-1185">Reference proteome</keyword>
<accession>A0A0W1A156</accession>
<dbReference type="GO" id="GO:0045254">
    <property type="term" value="C:pyruvate dehydrogenase complex"/>
    <property type="evidence" value="ECO:0007669"/>
    <property type="project" value="UniProtKB-UniRule"/>
</dbReference>
<comment type="function">
    <text evidence="7">The pyruvate dehydrogenase complex catalyzes the overall conversion of pyruvate to acetyl-CoA and CO(2). It contains multiple copies of three enzymatic components: pyruvate dehydrogenase (E1), dihydrolipoamide acetyltransferase (E2) and lipoamide dehydrogenase (E3).</text>
</comment>
<evidence type="ECO:0000256" key="7">
    <source>
        <dbReference type="ARBA" id="ARBA00025211"/>
    </source>
</evidence>
<keyword evidence="3 9" id="KW-0808">Transferase</keyword>
<dbReference type="PATRIC" id="fig|66969.6.peg.3425"/>
<evidence type="ECO:0000256" key="10">
    <source>
        <dbReference type="SAM" id="MobiDB-lite"/>
    </source>
</evidence>
<dbReference type="GO" id="GO:0006086">
    <property type="term" value="P:pyruvate decarboxylation to acetyl-CoA"/>
    <property type="evidence" value="ECO:0007669"/>
    <property type="project" value="UniProtKB-UniRule"/>
</dbReference>
<dbReference type="OrthoDB" id="9805770at2"/>
<dbReference type="Gene3D" id="3.30.559.10">
    <property type="entry name" value="Chloramphenicol acetyltransferase-like domain"/>
    <property type="match status" value="1"/>
</dbReference>
<protein>
    <recommendedName>
        <fullName evidence="9">Acetyltransferase component of pyruvate dehydrogenase complex</fullName>
        <ecNumber evidence="9">2.3.1.12</ecNumber>
    </recommendedName>
</protein>
<dbReference type="SUPFAM" id="SSF52777">
    <property type="entry name" value="CoA-dependent acyltransferases"/>
    <property type="match status" value="1"/>
</dbReference>
<dbReference type="InterPro" id="IPR011053">
    <property type="entry name" value="Single_hybrid_motif"/>
</dbReference>
<comment type="subunit">
    <text evidence="2 9">Forms a 24-polypeptide structural core with octahedral symmetry.</text>
</comment>
<comment type="catalytic activity">
    <reaction evidence="8 9">
        <text>N(6)-[(R)-dihydrolipoyl]-L-lysyl-[protein] + acetyl-CoA = N(6)-[(R)-S(8)-acetyldihydrolipoyl]-L-lysyl-[protein] + CoA</text>
        <dbReference type="Rhea" id="RHEA:17017"/>
        <dbReference type="Rhea" id="RHEA-COMP:10475"/>
        <dbReference type="Rhea" id="RHEA-COMP:10478"/>
        <dbReference type="ChEBI" id="CHEBI:57287"/>
        <dbReference type="ChEBI" id="CHEBI:57288"/>
        <dbReference type="ChEBI" id="CHEBI:83100"/>
        <dbReference type="ChEBI" id="CHEBI:83111"/>
        <dbReference type="EC" id="2.3.1.12"/>
    </reaction>
</comment>
<dbReference type="NCBIfam" id="TIGR01348">
    <property type="entry name" value="PDHac_trf_long"/>
    <property type="match status" value="1"/>
</dbReference>
<dbReference type="PANTHER" id="PTHR43178">
    <property type="entry name" value="DIHYDROLIPOAMIDE ACETYLTRANSFERASE COMPONENT OF PYRUVATE DEHYDROGENASE COMPLEX"/>
    <property type="match status" value="1"/>
</dbReference>
<dbReference type="PROSITE" id="PS51826">
    <property type="entry name" value="PSBD"/>
    <property type="match status" value="1"/>
</dbReference>
<dbReference type="PROSITE" id="PS00189">
    <property type="entry name" value="LIPOYL"/>
    <property type="match status" value="2"/>
</dbReference>
<evidence type="ECO:0000313" key="13">
    <source>
        <dbReference type="EMBL" id="KTD75095.1"/>
    </source>
</evidence>
<dbReference type="InterPro" id="IPR004167">
    <property type="entry name" value="PSBD"/>
</dbReference>
<evidence type="ECO:0000256" key="8">
    <source>
        <dbReference type="ARBA" id="ARBA00048370"/>
    </source>
</evidence>
<evidence type="ECO:0000256" key="9">
    <source>
        <dbReference type="RuleBase" id="RU361137"/>
    </source>
</evidence>
<dbReference type="GO" id="GO:0004742">
    <property type="term" value="F:dihydrolipoyllysine-residue acetyltransferase activity"/>
    <property type="evidence" value="ECO:0007669"/>
    <property type="project" value="UniProtKB-UniRule"/>
</dbReference>
<dbReference type="Proteomes" id="UP000054729">
    <property type="component" value="Unassembled WGS sequence"/>
</dbReference>
<keyword evidence="6 9" id="KW-0012">Acyltransferase</keyword>
<feature type="domain" description="Lipoyl-binding" evidence="11">
    <location>
        <begin position="118"/>
        <end position="192"/>
    </location>
</feature>
<organism evidence="13 14">
    <name type="scientific">Legionella waltersii</name>
    <dbReference type="NCBI Taxonomy" id="66969"/>
    <lineage>
        <taxon>Bacteria</taxon>
        <taxon>Pseudomonadati</taxon>
        <taxon>Pseudomonadota</taxon>
        <taxon>Gammaproteobacteria</taxon>
        <taxon>Legionellales</taxon>
        <taxon>Legionellaceae</taxon>
        <taxon>Legionella</taxon>
    </lineage>
</organism>
<dbReference type="STRING" id="66969.Lwal_3136"/>
<dbReference type="RefSeq" id="WP_058481725.1">
    <property type="nucleotide sequence ID" value="NZ_CAAAIQ010000005.1"/>
</dbReference>
<evidence type="ECO:0000256" key="4">
    <source>
        <dbReference type="ARBA" id="ARBA00022737"/>
    </source>
</evidence>
<dbReference type="PANTHER" id="PTHR43178:SF2">
    <property type="entry name" value="DIHYDROLIPOYLLYSINE-RESIDUE ACETYLTRANSFERASE COMPONENT OF PYRUVATE DEHYDROGENASE COMPLEX"/>
    <property type="match status" value="1"/>
</dbReference>
<reference evidence="13 14" key="1">
    <citation type="submission" date="2015-11" db="EMBL/GenBank/DDBJ databases">
        <title>Genomic analysis of 38 Legionella species identifies large and diverse effector repertoires.</title>
        <authorList>
            <person name="Burstein D."/>
            <person name="Amaro F."/>
            <person name="Zusman T."/>
            <person name="Lifshitz Z."/>
            <person name="Cohen O."/>
            <person name="Gilbert J.A."/>
            <person name="Pupko T."/>
            <person name="Shuman H.A."/>
            <person name="Segal G."/>
        </authorList>
    </citation>
    <scope>NUCLEOTIDE SEQUENCE [LARGE SCALE GENOMIC DNA]</scope>
    <source>
        <strain evidence="13 14">ATCC 51914</strain>
    </source>
</reference>
<evidence type="ECO:0000256" key="3">
    <source>
        <dbReference type="ARBA" id="ARBA00022679"/>
    </source>
</evidence>
<name>A0A0W1A156_9GAMM</name>
<dbReference type="SUPFAM" id="SSF47005">
    <property type="entry name" value="Peripheral subunit-binding domain of 2-oxo acid dehydrogenase complex"/>
    <property type="match status" value="1"/>
</dbReference>
<dbReference type="InterPro" id="IPR000089">
    <property type="entry name" value="Biotin_lipoyl"/>
</dbReference>
<comment type="cofactor">
    <cofactor evidence="9">
        <name>(R)-lipoate</name>
        <dbReference type="ChEBI" id="CHEBI:83088"/>
    </cofactor>
    <text evidence="9">Binds 2 lipoyl cofactors covalently.</text>
</comment>
<evidence type="ECO:0000313" key="14">
    <source>
        <dbReference type="Proteomes" id="UP000054729"/>
    </source>
</evidence>
<evidence type="ECO:0000256" key="2">
    <source>
        <dbReference type="ARBA" id="ARBA00011484"/>
    </source>
</evidence>
<feature type="region of interest" description="Disordered" evidence="10">
    <location>
        <begin position="85"/>
        <end position="111"/>
    </location>
</feature>
<dbReference type="FunFam" id="3.30.559.10:FF:000004">
    <property type="entry name" value="Acetyltransferase component of pyruvate dehydrogenase complex"/>
    <property type="match status" value="1"/>
</dbReference>
<evidence type="ECO:0000256" key="5">
    <source>
        <dbReference type="ARBA" id="ARBA00022823"/>
    </source>
</evidence>
<gene>
    <name evidence="13" type="ORF">Lwal_3136</name>
</gene>
<dbReference type="Gene3D" id="4.10.320.10">
    <property type="entry name" value="E3-binding domain"/>
    <property type="match status" value="1"/>
</dbReference>
<dbReference type="PROSITE" id="PS50968">
    <property type="entry name" value="BIOTINYL_LIPOYL"/>
    <property type="match status" value="2"/>
</dbReference>
<keyword evidence="5 9" id="KW-0450">Lipoyl</keyword>
<dbReference type="InterPro" id="IPR001078">
    <property type="entry name" value="2-oxoacid_DH_actylTfrase"/>
</dbReference>
<feature type="compositionally biased region" description="Basic and acidic residues" evidence="10">
    <location>
        <begin position="89"/>
        <end position="105"/>
    </location>
</feature>